<dbReference type="AlphaFoldDB" id="A0A1D7TGP2"/>
<organism evidence="10 11">
    <name type="scientific">Sulfurospirillum halorespirans DSM 13726</name>
    <dbReference type="NCBI Taxonomy" id="1193502"/>
    <lineage>
        <taxon>Bacteria</taxon>
        <taxon>Pseudomonadati</taxon>
        <taxon>Campylobacterota</taxon>
        <taxon>Epsilonproteobacteria</taxon>
        <taxon>Campylobacterales</taxon>
        <taxon>Sulfurospirillaceae</taxon>
        <taxon>Sulfurospirillum</taxon>
    </lineage>
</organism>
<dbReference type="KEGG" id="shal:SHALO_0359"/>
<reference evidence="11" key="1">
    <citation type="submission" date="2016-08" db="EMBL/GenBank/DDBJ databases">
        <title>Complete genome sequence of the organohalide-respiring Epsilonproteobacterium Sulfurospirillum halorespirans.</title>
        <authorList>
            <person name="Goris T."/>
            <person name="Zimmermann J."/>
            <person name="Schenz B."/>
            <person name="Lemos M."/>
            <person name="Hackermueller J."/>
            <person name="Diekert G."/>
        </authorList>
    </citation>
    <scope>NUCLEOTIDE SEQUENCE [LARGE SCALE GENOMIC DNA]</scope>
    <source>
        <strain>DSM 13726</strain>
        <strain evidence="11">PCE-M2</strain>
    </source>
</reference>
<dbReference type="SUPFAM" id="SSF52172">
    <property type="entry name" value="CheY-like"/>
    <property type="match status" value="1"/>
</dbReference>
<dbReference type="GO" id="GO:0005829">
    <property type="term" value="C:cytosol"/>
    <property type="evidence" value="ECO:0007669"/>
    <property type="project" value="TreeGrafter"/>
</dbReference>
<dbReference type="PROSITE" id="PS51755">
    <property type="entry name" value="OMPR_PHOB"/>
    <property type="match status" value="1"/>
</dbReference>
<dbReference type="Pfam" id="PF00072">
    <property type="entry name" value="Response_reg"/>
    <property type="match status" value="1"/>
</dbReference>
<dbReference type="PROSITE" id="PS50110">
    <property type="entry name" value="RESPONSE_REGULATORY"/>
    <property type="match status" value="1"/>
</dbReference>
<dbReference type="PATRIC" id="fig|1193502.14.peg.366"/>
<feature type="domain" description="Response regulatory" evidence="8">
    <location>
        <begin position="15"/>
        <end position="129"/>
    </location>
</feature>
<dbReference type="InterPro" id="IPR011006">
    <property type="entry name" value="CheY-like_superfamily"/>
</dbReference>
<sequence length="231" mass="26422">MLLLDKYEFILKNSSLLLAEDEKNLRDSFAKVLLLYVDKVYTASDGEEALMLYNEHHPDIVITDVKMPKLNGLELIKCIRKDNPHIPIIVTSAYTDKDFLLESIKLSLVDYIVKPIKEGDLTRLLESSASILLEKSKTIVKINTTSFYDYTNKTFLQDNIAITLTQKEIEFIEILLAHKGNLVTRQILEDKLYIYEEAPPSALKNLVFKLRKKIANDVIKTIGNLGYAIKD</sequence>
<keyword evidence="3" id="KW-0805">Transcription regulation</keyword>
<dbReference type="InterPro" id="IPR039420">
    <property type="entry name" value="WalR-like"/>
</dbReference>
<protein>
    <recommendedName>
        <fullName evidence="12">Two-component response regulator</fullName>
    </recommendedName>
</protein>
<dbReference type="EMBL" id="CP017111">
    <property type="protein sequence ID" value="AOO64156.1"/>
    <property type="molecule type" value="Genomic_DNA"/>
</dbReference>
<dbReference type="PANTHER" id="PTHR48111:SF1">
    <property type="entry name" value="TWO-COMPONENT RESPONSE REGULATOR ORR33"/>
    <property type="match status" value="1"/>
</dbReference>
<dbReference type="GO" id="GO:0000156">
    <property type="term" value="F:phosphorelay response regulator activity"/>
    <property type="evidence" value="ECO:0007669"/>
    <property type="project" value="TreeGrafter"/>
</dbReference>
<evidence type="ECO:0008006" key="12">
    <source>
        <dbReference type="Google" id="ProtNLM"/>
    </source>
</evidence>
<dbReference type="GO" id="GO:0032993">
    <property type="term" value="C:protein-DNA complex"/>
    <property type="evidence" value="ECO:0007669"/>
    <property type="project" value="TreeGrafter"/>
</dbReference>
<evidence type="ECO:0000313" key="10">
    <source>
        <dbReference type="EMBL" id="AOO64156.1"/>
    </source>
</evidence>
<dbReference type="CDD" id="cd17536">
    <property type="entry name" value="REC_YesN-like"/>
    <property type="match status" value="1"/>
</dbReference>
<dbReference type="Proteomes" id="UP000094609">
    <property type="component" value="Chromosome"/>
</dbReference>
<evidence type="ECO:0000256" key="6">
    <source>
        <dbReference type="PROSITE-ProRule" id="PRU00169"/>
    </source>
</evidence>
<dbReference type="InterPro" id="IPR016032">
    <property type="entry name" value="Sig_transdc_resp-reg_C-effctor"/>
</dbReference>
<evidence type="ECO:0000256" key="1">
    <source>
        <dbReference type="ARBA" id="ARBA00022553"/>
    </source>
</evidence>
<dbReference type="Gene3D" id="3.40.50.2300">
    <property type="match status" value="1"/>
</dbReference>
<gene>
    <name evidence="10" type="ORF">SHALO_0359</name>
</gene>
<evidence type="ECO:0000256" key="3">
    <source>
        <dbReference type="ARBA" id="ARBA00023015"/>
    </source>
</evidence>
<feature type="modified residue" description="4-aspartylphosphate" evidence="6">
    <location>
        <position position="64"/>
    </location>
</feature>
<evidence type="ECO:0000313" key="11">
    <source>
        <dbReference type="Proteomes" id="UP000094609"/>
    </source>
</evidence>
<keyword evidence="5" id="KW-0804">Transcription</keyword>
<keyword evidence="4 7" id="KW-0238">DNA-binding</keyword>
<dbReference type="Pfam" id="PF00486">
    <property type="entry name" value="Trans_reg_C"/>
    <property type="match status" value="1"/>
</dbReference>
<evidence type="ECO:0000259" key="8">
    <source>
        <dbReference type="PROSITE" id="PS50110"/>
    </source>
</evidence>
<evidence type="ECO:0000256" key="4">
    <source>
        <dbReference type="ARBA" id="ARBA00023125"/>
    </source>
</evidence>
<dbReference type="STRING" id="1193502.SHALO_0359"/>
<evidence type="ECO:0000256" key="5">
    <source>
        <dbReference type="ARBA" id="ARBA00023163"/>
    </source>
</evidence>
<feature type="domain" description="OmpR/PhoB-type" evidence="9">
    <location>
        <begin position="137"/>
        <end position="231"/>
    </location>
</feature>
<feature type="DNA-binding region" description="OmpR/PhoB-type" evidence="7">
    <location>
        <begin position="137"/>
        <end position="231"/>
    </location>
</feature>
<accession>A0A1D7TGP2</accession>
<keyword evidence="2" id="KW-0902">Two-component regulatory system</keyword>
<proteinExistence type="predicted"/>
<evidence type="ECO:0000256" key="2">
    <source>
        <dbReference type="ARBA" id="ARBA00023012"/>
    </source>
</evidence>
<dbReference type="SMART" id="SM00862">
    <property type="entry name" value="Trans_reg_C"/>
    <property type="match status" value="1"/>
</dbReference>
<dbReference type="SMART" id="SM00448">
    <property type="entry name" value="REC"/>
    <property type="match status" value="1"/>
</dbReference>
<dbReference type="GO" id="GO:0000976">
    <property type="term" value="F:transcription cis-regulatory region binding"/>
    <property type="evidence" value="ECO:0007669"/>
    <property type="project" value="TreeGrafter"/>
</dbReference>
<dbReference type="GO" id="GO:0006355">
    <property type="term" value="P:regulation of DNA-templated transcription"/>
    <property type="evidence" value="ECO:0007669"/>
    <property type="project" value="InterPro"/>
</dbReference>
<evidence type="ECO:0000259" key="9">
    <source>
        <dbReference type="PROSITE" id="PS51755"/>
    </source>
</evidence>
<dbReference type="InterPro" id="IPR001867">
    <property type="entry name" value="OmpR/PhoB-type_DNA-bd"/>
</dbReference>
<evidence type="ECO:0000256" key="7">
    <source>
        <dbReference type="PROSITE-ProRule" id="PRU01091"/>
    </source>
</evidence>
<dbReference type="InterPro" id="IPR036388">
    <property type="entry name" value="WH-like_DNA-bd_sf"/>
</dbReference>
<dbReference type="SUPFAM" id="SSF46894">
    <property type="entry name" value="C-terminal effector domain of the bipartite response regulators"/>
    <property type="match status" value="1"/>
</dbReference>
<keyword evidence="1 6" id="KW-0597">Phosphoprotein</keyword>
<dbReference type="InterPro" id="IPR001789">
    <property type="entry name" value="Sig_transdc_resp-reg_receiver"/>
</dbReference>
<dbReference type="Gene3D" id="1.10.10.10">
    <property type="entry name" value="Winged helix-like DNA-binding domain superfamily/Winged helix DNA-binding domain"/>
    <property type="match status" value="1"/>
</dbReference>
<keyword evidence="11" id="KW-1185">Reference proteome</keyword>
<dbReference type="PANTHER" id="PTHR48111">
    <property type="entry name" value="REGULATOR OF RPOS"/>
    <property type="match status" value="1"/>
</dbReference>
<name>A0A1D7TGP2_9BACT</name>